<proteinExistence type="predicted"/>
<evidence type="ECO:0000313" key="3">
    <source>
        <dbReference type="Proteomes" id="UP000823388"/>
    </source>
</evidence>
<comment type="caution">
    <text evidence="2">The sequence shown here is derived from an EMBL/GenBank/DDBJ whole genome shotgun (WGS) entry which is preliminary data.</text>
</comment>
<protein>
    <submittedName>
        <fullName evidence="2">Uncharacterized protein</fullName>
    </submittedName>
</protein>
<feature type="region of interest" description="Disordered" evidence="1">
    <location>
        <begin position="53"/>
        <end position="101"/>
    </location>
</feature>
<organism evidence="2 3">
    <name type="scientific">Panicum virgatum</name>
    <name type="common">Blackwell switchgrass</name>
    <dbReference type="NCBI Taxonomy" id="38727"/>
    <lineage>
        <taxon>Eukaryota</taxon>
        <taxon>Viridiplantae</taxon>
        <taxon>Streptophyta</taxon>
        <taxon>Embryophyta</taxon>
        <taxon>Tracheophyta</taxon>
        <taxon>Spermatophyta</taxon>
        <taxon>Magnoliopsida</taxon>
        <taxon>Liliopsida</taxon>
        <taxon>Poales</taxon>
        <taxon>Poaceae</taxon>
        <taxon>PACMAD clade</taxon>
        <taxon>Panicoideae</taxon>
        <taxon>Panicodae</taxon>
        <taxon>Paniceae</taxon>
        <taxon>Panicinae</taxon>
        <taxon>Panicum</taxon>
        <taxon>Panicum sect. Hiantes</taxon>
    </lineage>
</organism>
<evidence type="ECO:0000256" key="1">
    <source>
        <dbReference type="SAM" id="MobiDB-lite"/>
    </source>
</evidence>
<name>A0A8T0QVJ1_PANVG</name>
<reference evidence="2" key="1">
    <citation type="submission" date="2020-05" db="EMBL/GenBank/DDBJ databases">
        <title>WGS assembly of Panicum virgatum.</title>
        <authorList>
            <person name="Lovell J.T."/>
            <person name="Jenkins J."/>
            <person name="Shu S."/>
            <person name="Juenger T.E."/>
            <person name="Schmutz J."/>
        </authorList>
    </citation>
    <scope>NUCLEOTIDE SEQUENCE</scope>
    <source>
        <strain evidence="2">AP13</strain>
    </source>
</reference>
<feature type="compositionally biased region" description="Low complexity" evidence="1">
    <location>
        <begin position="86"/>
        <end position="96"/>
    </location>
</feature>
<dbReference type="AlphaFoldDB" id="A0A8T0QVJ1"/>
<evidence type="ECO:0000313" key="2">
    <source>
        <dbReference type="EMBL" id="KAG2577048.1"/>
    </source>
</evidence>
<keyword evidence="3" id="KW-1185">Reference proteome</keyword>
<gene>
    <name evidence="2" type="ORF">PVAP13_6NG048200</name>
</gene>
<dbReference type="Proteomes" id="UP000823388">
    <property type="component" value="Chromosome 6N"/>
</dbReference>
<dbReference type="EMBL" id="CM029048">
    <property type="protein sequence ID" value="KAG2577048.1"/>
    <property type="molecule type" value="Genomic_DNA"/>
</dbReference>
<accession>A0A8T0QVJ1</accession>
<sequence length="142" mass="15155">MMRARTTVVQAVALVCIALGLCTCTGLLFWPHTRKLISIDQATAALTLRTDQMERNRDEIGRPGGVGDGEGDGAAAVEAAEEDTNSSSSSCVVASAPMHDAAARRPGLRRLPAGPGRWWFCPRRSSMARLVISARLHATIRG</sequence>